<accession>A0A0D9XUZ3</accession>
<dbReference type="Gene3D" id="3.80.10.10">
    <property type="entry name" value="Ribonuclease Inhibitor"/>
    <property type="match status" value="1"/>
</dbReference>
<organism evidence="11 12">
    <name type="scientific">Leersia perrieri</name>
    <dbReference type="NCBI Taxonomy" id="77586"/>
    <lineage>
        <taxon>Eukaryota</taxon>
        <taxon>Viridiplantae</taxon>
        <taxon>Streptophyta</taxon>
        <taxon>Embryophyta</taxon>
        <taxon>Tracheophyta</taxon>
        <taxon>Spermatophyta</taxon>
        <taxon>Magnoliopsida</taxon>
        <taxon>Liliopsida</taxon>
        <taxon>Poales</taxon>
        <taxon>Poaceae</taxon>
        <taxon>BOP clade</taxon>
        <taxon>Oryzoideae</taxon>
        <taxon>Oryzeae</taxon>
        <taxon>Oryzinae</taxon>
        <taxon>Leersia</taxon>
    </lineage>
</organism>
<dbReference type="PRINTS" id="PR00364">
    <property type="entry name" value="DISEASERSIST"/>
</dbReference>
<dbReference type="Gene3D" id="1.20.5.4130">
    <property type="match status" value="1"/>
</dbReference>
<dbReference type="InterPro" id="IPR027417">
    <property type="entry name" value="P-loop_NTPase"/>
</dbReference>
<evidence type="ECO:0000259" key="9">
    <source>
        <dbReference type="Pfam" id="PF18052"/>
    </source>
</evidence>
<dbReference type="Pfam" id="PF00931">
    <property type="entry name" value="NB-ARC"/>
    <property type="match status" value="1"/>
</dbReference>
<keyword evidence="12" id="KW-1185">Reference proteome</keyword>
<dbReference type="SUPFAM" id="SSF52540">
    <property type="entry name" value="P-loop containing nucleoside triphosphate hydrolases"/>
    <property type="match status" value="1"/>
</dbReference>
<evidence type="ECO:0000256" key="1">
    <source>
        <dbReference type="ARBA" id="ARBA00008894"/>
    </source>
</evidence>
<evidence type="ECO:0000256" key="4">
    <source>
        <dbReference type="ARBA" id="ARBA00022741"/>
    </source>
</evidence>
<protein>
    <recommendedName>
        <fullName evidence="13">NB-ARC domain-containing protein</fullName>
    </recommendedName>
</protein>
<dbReference type="STRING" id="77586.A0A0D9XUZ3"/>
<reference evidence="12" key="2">
    <citation type="submission" date="2013-12" db="EMBL/GenBank/DDBJ databases">
        <authorList>
            <person name="Yu Y."/>
            <person name="Lee S."/>
            <person name="de Baynast K."/>
            <person name="Wissotski M."/>
            <person name="Liu L."/>
            <person name="Talag J."/>
            <person name="Goicoechea J."/>
            <person name="Angelova A."/>
            <person name="Jetty R."/>
            <person name="Kudrna D."/>
            <person name="Golser W."/>
            <person name="Rivera L."/>
            <person name="Zhang J."/>
            <person name="Wing R."/>
        </authorList>
    </citation>
    <scope>NUCLEOTIDE SEQUENCE</scope>
</reference>
<dbReference type="EnsemblPlants" id="LPERR11G18360.1">
    <property type="protein sequence ID" value="LPERR11G18360.1"/>
    <property type="gene ID" value="LPERR11G18360"/>
</dbReference>
<evidence type="ECO:0000256" key="5">
    <source>
        <dbReference type="ARBA" id="ARBA00022821"/>
    </source>
</evidence>
<keyword evidence="3" id="KW-0677">Repeat</keyword>
<keyword evidence="5" id="KW-0611">Plant defense</keyword>
<keyword evidence="4" id="KW-0547">Nucleotide-binding</keyword>
<feature type="region of interest" description="Disordered" evidence="7">
    <location>
        <begin position="46"/>
        <end position="68"/>
    </location>
</feature>
<dbReference type="GO" id="GO:0098542">
    <property type="term" value="P:defense response to other organism"/>
    <property type="evidence" value="ECO:0007669"/>
    <property type="project" value="TreeGrafter"/>
</dbReference>
<evidence type="ECO:0000256" key="3">
    <source>
        <dbReference type="ARBA" id="ARBA00022737"/>
    </source>
</evidence>
<feature type="domain" description="NB-ARC" evidence="8">
    <location>
        <begin position="267"/>
        <end position="403"/>
    </location>
</feature>
<dbReference type="Gene3D" id="3.40.50.300">
    <property type="entry name" value="P-loop containing nucleotide triphosphate hydrolases"/>
    <property type="match status" value="1"/>
</dbReference>
<dbReference type="InterPro" id="IPR055414">
    <property type="entry name" value="LRR_R13L4/SHOC2-like"/>
</dbReference>
<reference evidence="11 12" key="1">
    <citation type="submission" date="2012-08" db="EMBL/GenBank/DDBJ databases">
        <title>Oryza genome evolution.</title>
        <authorList>
            <person name="Wing R.A."/>
        </authorList>
    </citation>
    <scope>NUCLEOTIDE SEQUENCE</scope>
</reference>
<comment type="similarity">
    <text evidence="1">Belongs to the disease resistance NB-LRR family.</text>
</comment>
<dbReference type="eggNOG" id="KOG4658">
    <property type="taxonomic scope" value="Eukaryota"/>
</dbReference>
<evidence type="ECO:0008006" key="13">
    <source>
        <dbReference type="Google" id="ProtNLM"/>
    </source>
</evidence>
<sequence>MATSRIVLAALSKILLFRSFHKHHATTRKGSCLAAEGSTVVAESLRGSATKPAELPNTEGEDGPRFLRTDHRAYKPGVSRRKRSMGELVSAQGAVNSLLSHAYDALAKEVKLVRGVRGDVQFIKDEMDSMNAFLLKIAECSNRNGNGAGDGDMVVAQPSPLATRIHELKARAQEVGERQQRYGVIALPPPPMSNKHGDSAEIVAGSNGKHEDNDIEERRVFVEDYSDLFKEAVDEIMTWMKEDQAPPPQQQQQQQQWGSWEGGQYLMQKPKVIPILGPRGAGKTTLAREVYDMYCSSSRHHSSRHQNYRAFWISLSEHHSQRQALEAILKTISPNNSIGGISSNISVDTILQRIRRCLNDNRFLVVLDDVPSELLWSKISDAFCCYVLVVTTEPQVAKSCATNSHRIFGFGHFNKRHQQTLVRFFFERAVSLIGNTKEGDGDQLREVLISILTKCSPSLFTMEMFLRSLYVNPHRKIEELTDLCNTLDHSSSSSASSISTDADKMLAFCCRSLPVHYTNCLAYLACFPKDRTVRRTSLVRQWLAEGLISRRDVIDAASEGALDVANRRFDALCAHKFLLLPVAAAADDDEGTITVNDGTSGGGRFKSCTVHGIVLDFISSISAHEDIVQEKLFPNRAGRIEVQNYLLQACGREAPLDDIVSYLESLAKSSRLELLNVLDLEGCSRFGEDERYLKIICNKAIHLKYLSLRNNMNVSKLPKQIQNLQQLETLDIRGTQVKELEVVLPMLKHLHSGHSSPPSTWSVRIPRHIRRMTNIEVLSHVDVSNRADEVMCLGQLLKLRKLGIVLTAKEASLMKYVFSQIDRHKSSLRSLSITIDSSDGGVSSSYNLADSYMLSPPRFLQTLSINGSRGRLPHWVAGLQQHAKITLCETYLTGDAVQVLGKLHGLQYLRFMTGALTERTIKFIGGEFSILLYLLLQQSYIISVIFDHGTAPKLERVVFDVVTMISLHGIQHLPSLKEVRITGELSVDAPTLEAIAKHPNHPRLEYKPTHRDLFTRSSSLCFCF</sequence>
<keyword evidence="2" id="KW-0433">Leucine-rich repeat</keyword>
<dbReference type="InterPro" id="IPR044974">
    <property type="entry name" value="Disease_R_plants"/>
</dbReference>
<evidence type="ECO:0000313" key="11">
    <source>
        <dbReference type="EnsemblPlants" id="LPERR11G18360.1"/>
    </source>
</evidence>
<dbReference type="Proteomes" id="UP000032180">
    <property type="component" value="Chromosome 11"/>
</dbReference>
<dbReference type="HOGENOM" id="CLU_000837_7_1_1"/>
<reference evidence="11" key="3">
    <citation type="submission" date="2015-04" db="UniProtKB">
        <authorList>
            <consortium name="EnsemblPlants"/>
        </authorList>
    </citation>
    <scope>IDENTIFICATION</scope>
</reference>
<dbReference type="PANTHER" id="PTHR23155:SF1062">
    <property type="entry name" value="OS11G0579400 PROTEIN"/>
    <property type="match status" value="1"/>
</dbReference>
<dbReference type="GO" id="GO:0043531">
    <property type="term" value="F:ADP binding"/>
    <property type="evidence" value="ECO:0007669"/>
    <property type="project" value="InterPro"/>
</dbReference>
<name>A0A0D9XUZ3_9ORYZ</name>
<dbReference type="Pfam" id="PF18052">
    <property type="entry name" value="Rx_N"/>
    <property type="match status" value="1"/>
</dbReference>
<evidence type="ECO:0000259" key="8">
    <source>
        <dbReference type="Pfam" id="PF00931"/>
    </source>
</evidence>
<evidence type="ECO:0000256" key="7">
    <source>
        <dbReference type="SAM" id="MobiDB-lite"/>
    </source>
</evidence>
<dbReference type="InterPro" id="IPR032675">
    <property type="entry name" value="LRR_dom_sf"/>
</dbReference>
<dbReference type="InterPro" id="IPR041118">
    <property type="entry name" value="Rx_N"/>
</dbReference>
<evidence type="ECO:0000256" key="6">
    <source>
        <dbReference type="ARBA" id="ARBA00023054"/>
    </source>
</evidence>
<dbReference type="SUPFAM" id="SSF52058">
    <property type="entry name" value="L domain-like"/>
    <property type="match status" value="1"/>
</dbReference>
<feature type="domain" description="Disease resistance N-terminal" evidence="9">
    <location>
        <begin position="94"/>
        <end position="143"/>
    </location>
</feature>
<evidence type="ECO:0000259" key="10">
    <source>
        <dbReference type="Pfam" id="PF23598"/>
    </source>
</evidence>
<dbReference type="PANTHER" id="PTHR23155">
    <property type="entry name" value="DISEASE RESISTANCE PROTEIN RP"/>
    <property type="match status" value="1"/>
</dbReference>
<dbReference type="Pfam" id="PF23598">
    <property type="entry name" value="LRR_14"/>
    <property type="match status" value="1"/>
</dbReference>
<evidence type="ECO:0000313" key="12">
    <source>
        <dbReference type="Proteomes" id="UP000032180"/>
    </source>
</evidence>
<evidence type="ECO:0000256" key="2">
    <source>
        <dbReference type="ARBA" id="ARBA00022614"/>
    </source>
</evidence>
<keyword evidence="6" id="KW-0175">Coiled coil</keyword>
<dbReference type="InterPro" id="IPR002182">
    <property type="entry name" value="NB-ARC"/>
</dbReference>
<dbReference type="Gramene" id="LPERR11G18360.1">
    <property type="protein sequence ID" value="LPERR11G18360.1"/>
    <property type="gene ID" value="LPERR11G18360"/>
</dbReference>
<proteinExistence type="inferred from homology"/>
<dbReference type="AlphaFoldDB" id="A0A0D9XUZ3"/>
<feature type="domain" description="Disease resistance R13L4/SHOC-2-like LRR" evidence="10">
    <location>
        <begin position="665"/>
        <end position="1004"/>
    </location>
</feature>